<evidence type="ECO:0000256" key="4">
    <source>
        <dbReference type="ARBA" id="ARBA00022690"/>
    </source>
</evidence>
<dbReference type="InterPro" id="IPR004094">
    <property type="entry name" value="Antistasin-like"/>
</dbReference>
<keyword evidence="4" id="KW-0646">Protease inhibitor</keyword>
<evidence type="ECO:0000256" key="5">
    <source>
        <dbReference type="ARBA" id="ARBA00022900"/>
    </source>
</evidence>
<evidence type="ECO:0000256" key="3">
    <source>
        <dbReference type="ARBA" id="ARBA00022525"/>
    </source>
</evidence>
<keyword evidence="9" id="KW-1185">Reference proteome</keyword>
<feature type="domain" description="Antistasin-like" evidence="6">
    <location>
        <begin position="131"/>
        <end position="156"/>
    </location>
</feature>
<dbReference type="PROSITE" id="PS51252">
    <property type="entry name" value="ANTISTASIN"/>
    <property type="match status" value="6"/>
</dbReference>
<dbReference type="SMART" id="SM00274">
    <property type="entry name" value="FOLN"/>
    <property type="match status" value="6"/>
</dbReference>
<dbReference type="GO" id="GO:0004867">
    <property type="term" value="F:serine-type endopeptidase inhibitor activity"/>
    <property type="evidence" value="ECO:0007669"/>
    <property type="project" value="UniProtKB-KW"/>
</dbReference>
<feature type="domain" description="Antistasin-like" evidence="6">
    <location>
        <begin position="67"/>
        <end position="92"/>
    </location>
</feature>
<dbReference type="STRING" id="283909.R7V5S7"/>
<dbReference type="AlphaFoldDB" id="R7V5S7"/>
<dbReference type="Proteomes" id="UP000014760">
    <property type="component" value="Unassembled WGS sequence"/>
</dbReference>
<organism evidence="7">
    <name type="scientific">Capitella teleta</name>
    <name type="common">Polychaete worm</name>
    <dbReference type="NCBI Taxonomy" id="283909"/>
    <lineage>
        <taxon>Eukaryota</taxon>
        <taxon>Metazoa</taxon>
        <taxon>Spiralia</taxon>
        <taxon>Lophotrochozoa</taxon>
        <taxon>Annelida</taxon>
        <taxon>Polychaeta</taxon>
        <taxon>Sedentaria</taxon>
        <taxon>Scolecida</taxon>
        <taxon>Capitellidae</taxon>
        <taxon>Capitella</taxon>
    </lineage>
</organism>
<dbReference type="InterPro" id="IPR003645">
    <property type="entry name" value="Fol_N"/>
</dbReference>
<feature type="domain" description="Antistasin-like" evidence="6">
    <location>
        <begin position="3"/>
        <end position="28"/>
    </location>
</feature>
<feature type="domain" description="Antistasin-like" evidence="6">
    <location>
        <begin position="323"/>
        <end position="348"/>
    </location>
</feature>
<keyword evidence="5" id="KW-0722">Serine protease inhibitor</keyword>
<keyword evidence="3" id="KW-0964">Secreted</keyword>
<dbReference type="Gene3D" id="2.10.22.10">
    <property type="entry name" value="Antistasin, domain 1"/>
    <property type="match status" value="6"/>
</dbReference>
<sequence>EPCDEFLCALYCEYGNELDGNGCPICSCKPNPCEVTECAPGMKCEVVPSDCFGPLCAATAECKAIQCDEFLCALYCEYGNELDGNGCPICSCKPNPCEVTECAPGMKCEVVPSDCFGPLCAATAECKAIQCDEFLCAMYCEYGNELDGNGCPICSCKPNPCEVTECAPGTKCDVVPSDCFGPLCAATAECKAIQCDEFLCAMYCEYGNELDGNGCPICSCKPNPCEVTECAPGTKCDVVPSDCFGPLCAATAECKAIQCDEFLCAMYCEYGNELDGNGCPICSCKPNPCEVTECAPGMKCEVVPSDCFGPLCAATAECKAIQCDEFLCALYCEYGNELDGNGCPICSCKPNPCEMTIDKHSTSAVHQSKLGVLHKRII</sequence>
<evidence type="ECO:0000256" key="2">
    <source>
        <dbReference type="ARBA" id="ARBA00008768"/>
    </source>
</evidence>
<gene>
    <name evidence="7" type="ORF">CAPTEDRAFT_197268</name>
</gene>
<dbReference type="OMA" id="GQPTCDG"/>
<dbReference type="EMBL" id="KB294894">
    <property type="protein sequence ID" value="ELU13939.1"/>
    <property type="molecule type" value="Genomic_DNA"/>
</dbReference>
<reference evidence="7 9" key="2">
    <citation type="journal article" date="2013" name="Nature">
        <title>Insights into bilaterian evolution from three spiralian genomes.</title>
        <authorList>
            <person name="Simakov O."/>
            <person name="Marletaz F."/>
            <person name="Cho S.J."/>
            <person name="Edsinger-Gonzales E."/>
            <person name="Havlak P."/>
            <person name="Hellsten U."/>
            <person name="Kuo D.H."/>
            <person name="Larsson T."/>
            <person name="Lv J."/>
            <person name="Arendt D."/>
            <person name="Savage R."/>
            <person name="Osoegawa K."/>
            <person name="de Jong P."/>
            <person name="Grimwood J."/>
            <person name="Chapman J.A."/>
            <person name="Shapiro H."/>
            <person name="Aerts A."/>
            <person name="Otillar R.P."/>
            <person name="Terry A.Y."/>
            <person name="Boore J.L."/>
            <person name="Grigoriev I.V."/>
            <person name="Lindberg D.R."/>
            <person name="Seaver E.C."/>
            <person name="Weisblat D.A."/>
            <person name="Putnam N.H."/>
            <person name="Rokhsar D.S."/>
        </authorList>
    </citation>
    <scope>NUCLEOTIDE SEQUENCE</scope>
    <source>
        <strain evidence="7 9">I ESC-2004</strain>
    </source>
</reference>
<dbReference type="EnsemblMetazoa" id="CapteT197268">
    <property type="protein sequence ID" value="CapteP197268"/>
    <property type="gene ID" value="CapteG197268"/>
</dbReference>
<evidence type="ECO:0000313" key="8">
    <source>
        <dbReference type="EnsemblMetazoa" id="CapteP197268"/>
    </source>
</evidence>
<evidence type="ECO:0000313" key="7">
    <source>
        <dbReference type="EMBL" id="ELU13939.1"/>
    </source>
</evidence>
<feature type="domain" description="Antistasin-like" evidence="6">
    <location>
        <begin position="195"/>
        <end position="220"/>
    </location>
</feature>
<dbReference type="OrthoDB" id="6133842at2759"/>
<protein>
    <recommendedName>
        <fullName evidence="6">Antistasin-like domain-containing protein</fullName>
    </recommendedName>
</protein>
<dbReference type="InterPro" id="IPR011061">
    <property type="entry name" value="Hirudin/antistatin"/>
</dbReference>
<dbReference type="GO" id="GO:0005576">
    <property type="term" value="C:extracellular region"/>
    <property type="evidence" value="ECO:0007669"/>
    <property type="project" value="UniProtKB-SubCell"/>
</dbReference>
<comment type="subcellular location">
    <subcellularLocation>
        <location evidence="1">Secreted</location>
    </subcellularLocation>
</comment>
<dbReference type="SUPFAM" id="SSF57262">
    <property type="entry name" value="Leech antihemostatic proteins"/>
    <property type="match status" value="4"/>
</dbReference>
<name>R7V5S7_CAPTE</name>
<dbReference type="Pfam" id="PF02822">
    <property type="entry name" value="Antistasin"/>
    <property type="match status" value="6"/>
</dbReference>
<reference evidence="8" key="3">
    <citation type="submission" date="2015-06" db="UniProtKB">
        <authorList>
            <consortium name="EnsemblMetazoa"/>
        </authorList>
    </citation>
    <scope>IDENTIFICATION</scope>
</reference>
<dbReference type="EMBL" id="AMQN01039019">
    <property type="status" value="NOT_ANNOTATED_CDS"/>
    <property type="molecule type" value="Genomic_DNA"/>
</dbReference>
<proteinExistence type="inferred from homology"/>
<dbReference type="HOGENOM" id="CLU_698838_0_0_1"/>
<evidence type="ECO:0000256" key="1">
    <source>
        <dbReference type="ARBA" id="ARBA00004613"/>
    </source>
</evidence>
<reference evidence="9" key="1">
    <citation type="submission" date="2012-12" db="EMBL/GenBank/DDBJ databases">
        <authorList>
            <person name="Hellsten U."/>
            <person name="Grimwood J."/>
            <person name="Chapman J.A."/>
            <person name="Shapiro H."/>
            <person name="Aerts A."/>
            <person name="Otillar R.P."/>
            <person name="Terry A.Y."/>
            <person name="Boore J.L."/>
            <person name="Simakov O."/>
            <person name="Marletaz F."/>
            <person name="Cho S.-J."/>
            <person name="Edsinger-Gonzales E."/>
            <person name="Havlak P."/>
            <person name="Kuo D.-H."/>
            <person name="Larsson T."/>
            <person name="Lv J."/>
            <person name="Arendt D."/>
            <person name="Savage R."/>
            <person name="Osoegawa K."/>
            <person name="de Jong P."/>
            <person name="Lindberg D.R."/>
            <person name="Seaver E.C."/>
            <person name="Weisblat D.A."/>
            <person name="Putnam N.H."/>
            <person name="Grigoriev I.V."/>
            <person name="Rokhsar D.S."/>
        </authorList>
    </citation>
    <scope>NUCLEOTIDE SEQUENCE</scope>
    <source>
        <strain evidence="9">I ESC-2004</strain>
    </source>
</reference>
<feature type="domain" description="Antistasin-like" evidence="6">
    <location>
        <begin position="259"/>
        <end position="284"/>
    </location>
</feature>
<comment type="similarity">
    <text evidence="2">Belongs to the protease inhibitor I15 (antistasin) family.</text>
</comment>
<evidence type="ECO:0000259" key="6">
    <source>
        <dbReference type="PROSITE" id="PS51252"/>
    </source>
</evidence>
<accession>R7V5S7</accession>
<feature type="non-terminal residue" evidence="7">
    <location>
        <position position="1"/>
    </location>
</feature>
<evidence type="ECO:0000313" key="9">
    <source>
        <dbReference type="Proteomes" id="UP000014760"/>
    </source>
</evidence>